<comment type="subcellular location">
    <subcellularLocation>
        <location evidence="1">Membrane</location>
        <topology evidence="1">Multi-pass membrane protein</topology>
    </subcellularLocation>
</comment>
<evidence type="ECO:0000256" key="1">
    <source>
        <dbReference type="ARBA" id="ARBA00004141"/>
    </source>
</evidence>
<comment type="caution">
    <text evidence="5">The sequence shown here is derived from an EMBL/GenBank/DDBJ whole genome shotgun (WGS) entry which is preliminary data.</text>
</comment>
<keyword evidence="4" id="KW-0472">Membrane</keyword>
<proteinExistence type="predicted"/>
<dbReference type="EMBL" id="CAMKVN010001542">
    <property type="protein sequence ID" value="CAI2176698.1"/>
    <property type="molecule type" value="Genomic_DNA"/>
</dbReference>
<name>A0A9W4WP79_9GLOM</name>
<dbReference type="OrthoDB" id="5296287at2759"/>
<evidence type="ECO:0000313" key="5">
    <source>
        <dbReference type="EMBL" id="CAI2176698.1"/>
    </source>
</evidence>
<evidence type="ECO:0000256" key="4">
    <source>
        <dbReference type="ARBA" id="ARBA00023136"/>
    </source>
</evidence>
<dbReference type="AlphaFoldDB" id="A0A9W4WP79"/>
<evidence type="ECO:0000313" key="6">
    <source>
        <dbReference type="Proteomes" id="UP001153678"/>
    </source>
</evidence>
<dbReference type="GO" id="GO:0005886">
    <property type="term" value="C:plasma membrane"/>
    <property type="evidence" value="ECO:0007669"/>
    <property type="project" value="TreeGrafter"/>
</dbReference>
<keyword evidence="2" id="KW-0812">Transmembrane</keyword>
<dbReference type="PANTHER" id="PTHR23508:SF10">
    <property type="entry name" value="CARBOXYLIC ACID TRANSPORTER PROTEIN HOMOLOG"/>
    <property type="match status" value="1"/>
</dbReference>
<evidence type="ECO:0000256" key="2">
    <source>
        <dbReference type="ARBA" id="ARBA00022692"/>
    </source>
</evidence>
<dbReference type="GO" id="GO:0046943">
    <property type="term" value="F:carboxylic acid transmembrane transporter activity"/>
    <property type="evidence" value="ECO:0007669"/>
    <property type="project" value="TreeGrafter"/>
</dbReference>
<keyword evidence="3" id="KW-1133">Transmembrane helix</keyword>
<protein>
    <submittedName>
        <fullName evidence="5">142_t:CDS:1</fullName>
    </submittedName>
</protein>
<gene>
    <name evidence="5" type="ORF">FWILDA_LOCUS7713</name>
</gene>
<evidence type="ECO:0000256" key="3">
    <source>
        <dbReference type="ARBA" id="ARBA00022989"/>
    </source>
</evidence>
<dbReference type="PANTHER" id="PTHR23508">
    <property type="entry name" value="CARBOXYLIC ACID TRANSPORTER PROTEIN HOMOLOG"/>
    <property type="match status" value="1"/>
</dbReference>
<accession>A0A9W4WP79</accession>
<keyword evidence="6" id="KW-1185">Reference proteome</keyword>
<sequence>MGGEWGLGTASAMEILLPESRGLFSGILQQGYATLSFGFTFELFCNRQGRMEGNVWIDSFPAILVIFIRFLVNESPVLEAHHKVKKLNDKSFLLSSKLALKLH</sequence>
<organism evidence="5 6">
    <name type="scientific">Funneliformis geosporum</name>
    <dbReference type="NCBI Taxonomy" id="1117311"/>
    <lineage>
        <taxon>Eukaryota</taxon>
        <taxon>Fungi</taxon>
        <taxon>Fungi incertae sedis</taxon>
        <taxon>Mucoromycota</taxon>
        <taxon>Glomeromycotina</taxon>
        <taxon>Glomeromycetes</taxon>
        <taxon>Glomerales</taxon>
        <taxon>Glomeraceae</taxon>
        <taxon>Funneliformis</taxon>
    </lineage>
</organism>
<dbReference type="Proteomes" id="UP001153678">
    <property type="component" value="Unassembled WGS sequence"/>
</dbReference>
<reference evidence="5" key="1">
    <citation type="submission" date="2022-08" db="EMBL/GenBank/DDBJ databases">
        <authorList>
            <person name="Kallberg Y."/>
            <person name="Tangrot J."/>
            <person name="Rosling A."/>
        </authorList>
    </citation>
    <scope>NUCLEOTIDE SEQUENCE</scope>
    <source>
        <strain evidence="5">Wild A</strain>
    </source>
</reference>